<gene>
    <name evidence="3" type="ORF">HNQ09_002728</name>
</gene>
<keyword evidence="2" id="KW-0812">Transmembrane</keyword>
<evidence type="ECO:0000313" key="4">
    <source>
        <dbReference type="Proteomes" id="UP000525389"/>
    </source>
</evidence>
<evidence type="ECO:0008006" key="5">
    <source>
        <dbReference type="Google" id="ProtNLM"/>
    </source>
</evidence>
<sequence>MRLVQFLQVLLLLALGAYLLLVALENPGRVRLPLPLGRAELLLPLGGAVALFMGLGAAYAALLLLPPLWQAGQRSRRVARERDRLEGRLSAALQARLGTLSPAVPAAGPSASERPTGAAELGPSVRESA</sequence>
<organism evidence="3 4">
    <name type="scientific">Deinococcus budaensis</name>
    <dbReference type="NCBI Taxonomy" id="1665626"/>
    <lineage>
        <taxon>Bacteria</taxon>
        <taxon>Thermotogati</taxon>
        <taxon>Deinococcota</taxon>
        <taxon>Deinococci</taxon>
        <taxon>Deinococcales</taxon>
        <taxon>Deinococcaceae</taxon>
        <taxon>Deinococcus</taxon>
    </lineage>
</organism>
<feature type="transmembrane region" description="Helical" evidence="2">
    <location>
        <begin position="41"/>
        <end position="65"/>
    </location>
</feature>
<dbReference type="RefSeq" id="WP_184030228.1">
    <property type="nucleotide sequence ID" value="NZ_JACHFN010000010.1"/>
</dbReference>
<proteinExistence type="predicted"/>
<evidence type="ECO:0000256" key="2">
    <source>
        <dbReference type="SAM" id="Phobius"/>
    </source>
</evidence>
<protein>
    <recommendedName>
        <fullName evidence="5">Lipopolysaccharide assembly protein A domain-containing protein</fullName>
    </recommendedName>
</protein>
<dbReference type="AlphaFoldDB" id="A0A7W8GHJ8"/>
<keyword evidence="2" id="KW-1133">Transmembrane helix</keyword>
<keyword evidence="4" id="KW-1185">Reference proteome</keyword>
<keyword evidence="2" id="KW-0472">Membrane</keyword>
<name>A0A7W8GHJ8_9DEIO</name>
<evidence type="ECO:0000256" key="1">
    <source>
        <dbReference type="SAM" id="MobiDB-lite"/>
    </source>
</evidence>
<dbReference type="EMBL" id="JACHFN010000010">
    <property type="protein sequence ID" value="MBB5235276.1"/>
    <property type="molecule type" value="Genomic_DNA"/>
</dbReference>
<accession>A0A7W8GHJ8</accession>
<feature type="compositionally biased region" description="Low complexity" evidence="1">
    <location>
        <begin position="101"/>
        <end position="112"/>
    </location>
</feature>
<dbReference type="Proteomes" id="UP000525389">
    <property type="component" value="Unassembled WGS sequence"/>
</dbReference>
<feature type="region of interest" description="Disordered" evidence="1">
    <location>
        <begin position="100"/>
        <end position="129"/>
    </location>
</feature>
<comment type="caution">
    <text evidence="3">The sequence shown here is derived from an EMBL/GenBank/DDBJ whole genome shotgun (WGS) entry which is preliminary data.</text>
</comment>
<evidence type="ECO:0000313" key="3">
    <source>
        <dbReference type="EMBL" id="MBB5235276.1"/>
    </source>
</evidence>
<reference evidence="3 4" key="1">
    <citation type="submission" date="2020-08" db="EMBL/GenBank/DDBJ databases">
        <title>Genomic Encyclopedia of Type Strains, Phase IV (KMG-IV): sequencing the most valuable type-strain genomes for metagenomic binning, comparative biology and taxonomic classification.</title>
        <authorList>
            <person name="Goeker M."/>
        </authorList>
    </citation>
    <scope>NUCLEOTIDE SEQUENCE [LARGE SCALE GENOMIC DNA]</scope>
    <source>
        <strain evidence="3 4">DSM 101791</strain>
    </source>
</reference>